<organism evidence="2 3">
    <name type="scientific">Genlisea aurea</name>
    <dbReference type="NCBI Taxonomy" id="192259"/>
    <lineage>
        <taxon>Eukaryota</taxon>
        <taxon>Viridiplantae</taxon>
        <taxon>Streptophyta</taxon>
        <taxon>Embryophyta</taxon>
        <taxon>Tracheophyta</taxon>
        <taxon>Spermatophyta</taxon>
        <taxon>Magnoliopsida</taxon>
        <taxon>eudicotyledons</taxon>
        <taxon>Gunneridae</taxon>
        <taxon>Pentapetalae</taxon>
        <taxon>asterids</taxon>
        <taxon>lamiids</taxon>
        <taxon>Lamiales</taxon>
        <taxon>Lentibulariaceae</taxon>
        <taxon>Genlisea</taxon>
    </lineage>
</organism>
<feature type="compositionally biased region" description="Basic and acidic residues" evidence="1">
    <location>
        <begin position="14"/>
        <end position="36"/>
    </location>
</feature>
<accession>S8CRD3</accession>
<feature type="compositionally biased region" description="Basic and acidic residues" evidence="1">
    <location>
        <begin position="383"/>
        <end position="395"/>
    </location>
</feature>
<feature type="region of interest" description="Disordered" evidence="1">
    <location>
        <begin position="1"/>
        <end position="59"/>
    </location>
</feature>
<dbReference type="PANTHER" id="PTHR34805:SF1">
    <property type="entry name" value="PROTEIN MODIFIER OF SNC1 1"/>
    <property type="match status" value="1"/>
</dbReference>
<feature type="compositionally biased region" description="Polar residues" evidence="1">
    <location>
        <begin position="182"/>
        <end position="192"/>
    </location>
</feature>
<dbReference type="InterPro" id="IPR038808">
    <property type="entry name" value="MOS1-like"/>
</dbReference>
<protein>
    <submittedName>
        <fullName evidence="2">Uncharacterized protein</fullName>
    </submittedName>
</protein>
<dbReference type="PANTHER" id="PTHR34805">
    <property type="entry name" value="PROTEIN MODIFIER OF SNC1 1"/>
    <property type="match status" value="1"/>
</dbReference>
<feature type="compositionally biased region" description="Polar residues" evidence="1">
    <location>
        <begin position="441"/>
        <end position="459"/>
    </location>
</feature>
<proteinExistence type="predicted"/>
<feature type="compositionally biased region" description="Polar residues" evidence="1">
    <location>
        <begin position="412"/>
        <end position="429"/>
    </location>
</feature>
<dbReference type="AlphaFoldDB" id="S8CRD3"/>
<feature type="compositionally biased region" description="Polar residues" evidence="1">
    <location>
        <begin position="38"/>
        <end position="56"/>
    </location>
</feature>
<feature type="region of interest" description="Disordered" evidence="1">
    <location>
        <begin position="179"/>
        <end position="524"/>
    </location>
</feature>
<feature type="compositionally biased region" description="Polar residues" evidence="1">
    <location>
        <begin position="497"/>
        <end position="515"/>
    </location>
</feature>
<evidence type="ECO:0000256" key="1">
    <source>
        <dbReference type="SAM" id="MobiDB-lite"/>
    </source>
</evidence>
<dbReference type="GO" id="GO:0040029">
    <property type="term" value="P:epigenetic regulation of gene expression"/>
    <property type="evidence" value="ECO:0007669"/>
    <property type="project" value="TreeGrafter"/>
</dbReference>
<feature type="compositionally biased region" description="Basic and acidic residues" evidence="1">
    <location>
        <begin position="481"/>
        <end position="494"/>
    </location>
</feature>
<reference evidence="2 3" key="1">
    <citation type="journal article" date="2013" name="BMC Genomics">
        <title>The miniature genome of a carnivorous plant Genlisea aurea contains a low number of genes and short non-coding sequences.</title>
        <authorList>
            <person name="Leushkin E.V."/>
            <person name="Sutormin R.A."/>
            <person name="Nabieva E.R."/>
            <person name="Penin A.A."/>
            <person name="Kondrashov A.S."/>
            <person name="Logacheva M.D."/>
        </authorList>
    </citation>
    <scope>NUCLEOTIDE SEQUENCE [LARGE SCALE GENOMIC DNA]</scope>
</reference>
<feature type="compositionally biased region" description="Basic and acidic residues" evidence="1">
    <location>
        <begin position="336"/>
        <end position="350"/>
    </location>
</feature>
<dbReference type="EMBL" id="AUSU01001963">
    <property type="protein sequence ID" value="EPS69794.1"/>
    <property type="molecule type" value="Genomic_DNA"/>
</dbReference>
<feature type="compositionally biased region" description="Basic residues" evidence="1">
    <location>
        <begin position="216"/>
        <end position="229"/>
    </location>
</feature>
<feature type="compositionally biased region" description="Polar residues" evidence="1">
    <location>
        <begin position="132"/>
        <end position="146"/>
    </location>
</feature>
<comment type="caution">
    <text evidence="2">The sequence shown here is derived from an EMBL/GenBank/DDBJ whole genome shotgun (WGS) entry which is preliminary data.</text>
</comment>
<sequence length="544" mass="59915">MRELAKQRATQMQKQEEERMREQKAKALAKLEELNRRTLASDSAYQKVEPSQSSDGNKVEKEIFNEIGELVNIDARFPQPPGSNQTLNLDAENPAEERVKSVKILSVNVQKTGPARPVVSSSPMPVDVHDGSSIQGASRSTEMSISKHQRQMEKKFFLKGSNGNAATADADRDCNSAAVTFDASSSQENVSNEGKPPSGAANVTEISKTPAASSAHPRRKNNRSSKNKHMPIEVPPVTEEDSIVNPELKNSVTDSESRVLTLNSTDKEMQLLPEISSEKTVHKVSGQWKPQPSRRFARGQPGNRFAEKHHGSDNVVWAPVQTQTKAAKSTSSSVEAKPKFVEENSTKVDDNGAAAQNASKGKRAEMERYVPKPVALEMSQPQIHKEEEQDPDAKAIIKHKKDNGTWRRRGPSDSSQNRSTKPANNPSEGQENREEVAKDPNPSSDENDATSGKNNTSVNRGKRHIVRVPGGGGGEFDGPPDTEKVNFKSRERATHWQPKNQLNFAASHNHQTTTAKVPPGKDHHRHMNVKWRVAHEAEAKRAAS</sequence>
<feature type="compositionally biased region" description="Low complexity" evidence="1">
    <location>
        <begin position="321"/>
        <end position="333"/>
    </location>
</feature>
<feature type="compositionally biased region" description="Basic residues" evidence="1">
    <location>
        <begin position="396"/>
        <end position="409"/>
    </location>
</feature>
<feature type="region of interest" description="Disordered" evidence="1">
    <location>
        <begin position="113"/>
        <end position="154"/>
    </location>
</feature>
<name>S8CRD3_9LAMI</name>
<gene>
    <name evidence="2" type="ORF">M569_04972</name>
</gene>
<evidence type="ECO:0000313" key="2">
    <source>
        <dbReference type="EMBL" id="EPS69794.1"/>
    </source>
</evidence>
<evidence type="ECO:0000313" key="3">
    <source>
        <dbReference type="Proteomes" id="UP000015453"/>
    </source>
</evidence>
<keyword evidence="3" id="KW-1185">Reference proteome</keyword>
<feature type="compositionally biased region" description="Polar residues" evidence="1">
    <location>
        <begin position="248"/>
        <end position="264"/>
    </location>
</feature>
<dbReference type="Proteomes" id="UP000015453">
    <property type="component" value="Unassembled WGS sequence"/>
</dbReference>
<dbReference type="OrthoDB" id="1939715at2759"/>
<feature type="compositionally biased region" description="Low complexity" evidence="1">
    <location>
        <begin position="117"/>
        <end position="126"/>
    </location>
</feature>